<gene>
    <name evidence="2" type="ORF">FN846DRAFT_991248</name>
</gene>
<feature type="transmembrane region" description="Helical" evidence="1">
    <location>
        <begin position="100"/>
        <end position="130"/>
    </location>
</feature>
<organism evidence="2 3">
    <name type="scientific">Sphaerosporella brunnea</name>
    <dbReference type="NCBI Taxonomy" id="1250544"/>
    <lineage>
        <taxon>Eukaryota</taxon>
        <taxon>Fungi</taxon>
        <taxon>Dikarya</taxon>
        <taxon>Ascomycota</taxon>
        <taxon>Pezizomycotina</taxon>
        <taxon>Pezizomycetes</taxon>
        <taxon>Pezizales</taxon>
        <taxon>Pyronemataceae</taxon>
        <taxon>Sphaerosporella</taxon>
    </lineage>
</organism>
<reference evidence="2 3" key="1">
    <citation type="submission" date="2019-09" db="EMBL/GenBank/DDBJ databases">
        <title>Draft genome of the ectomycorrhizal ascomycete Sphaerosporella brunnea.</title>
        <authorList>
            <consortium name="DOE Joint Genome Institute"/>
            <person name="Benucci G.M."/>
            <person name="Marozzi G."/>
            <person name="Antonielli L."/>
            <person name="Sanchez S."/>
            <person name="Marco P."/>
            <person name="Wang X."/>
            <person name="Falini L.B."/>
            <person name="Barry K."/>
            <person name="Haridas S."/>
            <person name="Lipzen A."/>
            <person name="Labutti K."/>
            <person name="Grigoriev I.V."/>
            <person name="Murat C."/>
            <person name="Martin F."/>
            <person name="Albertini E."/>
            <person name="Donnini D."/>
            <person name="Bonito G."/>
        </authorList>
    </citation>
    <scope>NUCLEOTIDE SEQUENCE [LARGE SCALE GENOMIC DNA]</scope>
    <source>
        <strain evidence="2 3">Sb_GMNB300</strain>
    </source>
</reference>
<name>A0A5J5F831_9PEZI</name>
<dbReference type="EMBL" id="VXIS01000018">
    <property type="protein sequence ID" value="KAA8912989.1"/>
    <property type="molecule type" value="Genomic_DNA"/>
</dbReference>
<sequence>MFCNVIASHSLSQHELSLTDQFEHQSAHSNKGTADSFVDAYSTPFPPAPSSFTYKPQSTMRDTVLIAIAWAVLLTIDYVGGIFINFFLPPGLYGYPSYPVFTAFIHLFLFGGPIQKILIPALAIYCIVHFGSSVTDGSPRKVGNWMLATLGSAIVFCLVVDYLRGRGLARIIWAWATTAWRPAIQFLPFTLLIYGFVALMERFRVKRLPALMATLALLFVLSLTVTRVGIPENVSATFLPTAITEKLEMITEWLTDTEIPSAAGGRVPGSRPVKAFGSPPLSTWRHFTSLPRQYLENTWLWWSYNIWLTLTTPPATKIDWLWLLFLVGRYLQLVYAYALLQHRQLPYRTECIISAVAFLLVDYSLYLHRPIRRLIQDPQLSLYWIFYLLVPSEPTVGWALEFLWNNVVGRILDLDGAEMTDDVITAAFSVASLFLATGNAAVLLLLPHSWVFMLFSDLVQRPVRTLLTVYLIQAWAGLVVMCGLYPSMVTLIVHKQWQHLGWRLWAFGRRDFGPWWWGIMVVLSHGAVAGWVLGGIIFWENGVNIGSVIWKLMMGFIRYQVYQ</sequence>
<keyword evidence="1" id="KW-0472">Membrane</keyword>
<feature type="transmembrane region" description="Helical" evidence="1">
    <location>
        <begin position="423"/>
        <end position="446"/>
    </location>
</feature>
<dbReference type="AlphaFoldDB" id="A0A5J5F831"/>
<feature type="transmembrane region" description="Helical" evidence="1">
    <location>
        <begin position="320"/>
        <end position="340"/>
    </location>
</feature>
<feature type="transmembrane region" description="Helical" evidence="1">
    <location>
        <begin position="142"/>
        <end position="163"/>
    </location>
</feature>
<feature type="transmembrane region" description="Helical" evidence="1">
    <location>
        <begin position="64"/>
        <end position="88"/>
    </location>
</feature>
<accession>A0A5J5F831</accession>
<comment type="caution">
    <text evidence="2">The sequence shown here is derived from an EMBL/GenBank/DDBJ whole genome shotgun (WGS) entry which is preliminary data.</text>
</comment>
<evidence type="ECO:0000313" key="3">
    <source>
        <dbReference type="Proteomes" id="UP000326924"/>
    </source>
</evidence>
<keyword evidence="1" id="KW-1133">Transmembrane helix</keyword>
<dbReference type="InParanoid" id="A0A5J5F831"/>
<feature type="transmembrane region" description="Helical" evidence="1">
    <location>
        <begin position="211"/>
        <end position="230"/>
    </location>
</feature>
<feature type="transmembrane region" description="Helical" evidence="1">
    <location>
        <begin position="381"/>
        <end position="403"/>
    </location>
</feature>
<evidence type="ECO:0000256" key="1">
    <source>
        <dbReference type="SAM" id="Phobius"/>
    </source>
</evidence>
<protein>
    <submittedName>
        <fullName evidence="2">Uncharacterized protein</fullName>
    </submittedName>
</protein>
<proteinExistence type="predicted"/>
<feature type="transmembrane region" description="Helical" evidence="1">
    <location>
        <begin position="514"/>
        <end position="539"/>
    </location>
</feature>
<dbReference type="Proteomes" id="UP000326924">
    <property type="component" value="Unassembled WGS sequence"/>
</dbReference>
<evidence type="ECO:0000313" key="2">
    <source>
        <dbReference type="EMBL" id="KAA8912989.1"/>
    </source>
</evidence>
<feature type="transmembrane region" description="Helical" evidence="1">
    <location>
        <begin position="183"/>
        <end position="199"/>
    </location>
</feature>
<keyword evidence="3" id="KW-1185">Reference proteome</keyword>
<keyword evidence="1" id="KW-0812">Transmembrane</keyword>
<feature type="transmembrane region" description="Helical" evidence="1">
    <location>
        <begin position="466"/>
        <end position="493"/>
    </location>
</feature>